<name>A0AAN9SB26_PSOTE</name>
<accession>A0AAN9SB26</accession>
<reference evidence="2 3" key="1">
    <citation type="submission" date="2024-01" db="EMBL/GenBank/DDBJ databases">
        <title>The genomes of 5 underutilized Papilionoideae crops provide insights into root nodulation and disease resistanc.</title>
        <authorList>
            <person name="Jiang F."/>
        </authorList>
    </citation>
    <scope>NUCLEOTIDE SEQUENCE [LARGE SCALE GENOMIC DNA]</scope>
    <source>
        <strain evidence="2">DUOXIRENSHENG_FW03</strain>
        <tissue evidence="2">Leaves</tissue>
    </source>
</reference>
<evidence type="ECO:0000313" key="2">
    <source>
        <dbReference type="EMBL" id="KAK7392371.1"/>
    </source>
</evidence>
<evidence type="ECO:0000313" key="3">
    <source>
        <dbReference type="Proteomes" id="UP001386955"/>
    </source>
</evidence>
<comment type="caution">
    <text evidence="2">The sequence shown here is derived from an EMBL/GenBank/DDBJ whole genome shotgun (WGS) entry which is preliminary data.</text>
</comment>
<feature type="transmembrane region" description="Helical" evidence="1">
    <location>
        <begin position="88"/>
        <end position="111"/>
    </location>
</feature>
<feature type="transmembrane region" description="Helical" evidence="1">
    <location>
        <begin position="131"/>
        <end position="148"/>
    </location>
</feature>
<dbReference type="AlphaFoldDB" id="A0AAN9SB26"/>
<organism evidence="2 3">
    <name type="scientific">Psophocarpus tetragonolobus</name>
    <name type="common">Winged bean</name>
    <name type="synonym">Dolichos tetragonolobus</name>
    <dbReference type="NCBI Taxonomy" id="3891"/>
    <lineage>
        <taxon>Eukaryota</taxon>
        <taxon>Viridiplantae</taxon>
        <taxon>Streptophyta</taxon>
        <taxon>Embryophyta</taxon>
        <taxon>Tracheophyta</taxon>
        <taxon>Spermatophyta</taxon>
        <taxon>Magnoliopsida</taxon>
        <taxon>eudicotyledons</taxon>
        <taxon>Gunneridae</taxon>
        <taxon>Pentapetalae</taxon>
        <taxon>rosids</taxon>
        <taxon>fabids</taxon>
        <taxon>Fabales</taxon>
        <taxon>Fabaceae</taxon>
        <taxon>Papilionoideae</taxon>
        <taxon>50 kb inversion clade</taxon>
        <taxon>NPAAA clade</taxon>
        <taxon>indigoferoid/millettioid clade</taxon>
        <taxon>Phaseoleae</taxon>
        <taxon>Psophocarpus</taxon>
    </lineage>
</organism>
<keyword evidence="3" id="KW-1185">Reference proteome</keyword>
<protein>
    <submittedName>
        <fullName evidence="2">Uncharacterized protein</fullName>
    </submittedName>
</protein>
<proteinExistence type="predicted"/>
<dbReference type="Proteomes" id="UP001386955">
    <property type="component" value="Unassembled WGS sequence"/>
</dbReference>
<keyword evidence="1" id="KW-0812">Transmembrane</keyword>
<dbReference type="EMBL" id="JAYMYS010000005">
    <property type="protein sequence ID" value="KAK7392371.1"/>
    <property type="molecule type" value="Genomic_DNA"/>
</dbReference>
<gene>
    <name evidence="2" type="ORF">VNO78_20807</name>
</gene>
<evidence type="ECO:0000256" key="1">
    <source>
        <dbReference type="SAM" id="Phobius"/>
    </source>
</evidence>
<keyword evidence="1" id="KW-1133">Transmembrane helix</keyword>
<sequence length="151" mass="17651">MREIGIWNEAWEGFVWFGGVKELQSSEVIVIYAYANAMPTKAFQFRRKERPHGRSQSAVTGCQFSFVKYKLEWKVNVKMHMTLHAASAYVYHLYLYSYSTAKLLLLLPRSLLLQTQDKLFSSYYCLSHDAFPSPLPIILIIIHFRFVLTFV</sequence>
<keyword evidence="1" id="KW-0472">Membrane</keyword>